<proteinExistence type="predicted"/>
<evidence type="ECO:0000256" key="1">
    <source>
        <dbReference type="SAM" id="MobiDB-lite"/>
    </source>
</evidence>
<reference evidence="3" key="2">
    <citation type="journal article" date="2015" name="Data Brief">
        <title>Shoot transcriptome of the giant reed, Arundo donax.</title>
        <authorList>
            <person name="Barrero R.A."/>
            <person name="Guerrero F.D."/>
            <person name="Moolhuijzen P."/>
            <person name="Goolsby J.A."/>
            <person name="Tidwell J."/>
            <person name="Bellgard S.E."/>
            <person name="Bellgard M.I."/>
        </authorList>
    </citation>
    <scope>NUCLEOTIDE SEQUENCE</scope>
    <source>
        <tissue evidence="3">Shoot tissue taken approximately 20 cm above the soil surface</tissue>
    </source>
</reference>
<sequence length="97" mass="10144">MLPGANLMAAATASVALASSFVISGLKLGGAASPGGIRNIELDVPTNFIAYVAEGVQRTASSSGRPRIVTRLCRRSGRRSAAASRRTRSSWGPNAWW</sequence>
<dbReference type="EMBL" id="GBRH01194035">
    <property type="protein sequence ID" value="JAE03861.1"/>
    <property type="molecule type" value="Transcribed_RNA"/>
</dbReference>
<name>A0A0A9F141_ARUDO</name>
<evidence type="ECO:0000256" key="2">
    <source>
        <dbReference type="SAM" id="SignalP"/>
    </source>
</evidence>
<accession>A0A0A9F141</accession>
<reference evidence="3" key="1">
    <citation type="submission" date="2014-09" db="EMBL/GenBank/DDBJ databases">
        <authorList>
            <person name="Magalhaes I.L.F."/>
            <person name="Oliveira U."/>
            <person name="Santos F.R."/>
            <person name="Vidigal T.H.D.A."/>
            <person name="Brescovit A.D."/>
            <person name="Santos A.J."/>
        </authorList>
    </citation>
    <scope>NUCLEOTIDE SEQUENCE</scope>
    <source>
        <tissue evidence="3">Shoot tissue taken approximately 20 cm above the soil surface</tissue>
    </source>
</reference>
<evidence type="ECO:0000313" key="3">
    <source>
        <dbReference type="EMBL" id="JAE03861.1"/>
    </source>
</evidence>
<feature type="chain" id="PRO_5002064513" evidence="2">
    <location>
        <begin position="19"/>
        <end position="97"/>
    </location>
</feature>
<keyword evidence="2" id="KW-0732">Signal</keyword>
<feature type="signal peptide" evidence="2">
    <location>
        <begin position="1"/>
        <end position="18"/>
    </location>
</feature>
<feature type="region of interest" description="Disordered" evidence="1">
    <location>
        <begin position="77"/>
        <end position="97"/>
    </location>
</feature>
<dbReference type="AlphaFoldDB" id="A0A0A9F141"/>
<organism evidence="3">
    <name type="scientific">Arundo donax</name>
    <name type="common">Giant reed</name>
    <name type="synonym">Donax arundinaceus</name>
    <dbReference type="NCBI Taxonomy" id="35708"/>
    <lineage>
        <taxon>Eukaryota</taxon>
        <taxon>Viridiplantae</taxon>
        <taxon>Streptophyta</taxon>
        <taxon>Embryophyta</taxon>
        <taxon>Tracheophyta</taxon>
        <taxon>Spermatophyta</taxon>
        <taxon>Magnoliopsida</taxon>
        <taxon>Liliopsida</taxon>
        <taxon>Poales</taxon>
        <taxon>Poaceae</taxon>
        <taxon>PACMAD clade</taxon>
        <taxon>Arundinoideae</taxon>
        <taxon>Arundineae</taxon>
        <taxon>Arundo</taxon>
    </lineage>
</organism>
<protein>
    <submittedName>
        <fullName evidence="3">Uncharacterized protein</fullName>
    </submittedName>
</protein>